<dbReference type="SMART" id="SM00343">
    <property type="entry name" value="ZnF_C2HC"/>
    <property type="match status" value="2"/>
</dbReference>
<sequence length="605" mass="67558">MVGGNHAAYIDRFHELARLVPHMVTPESSRIKRYVAGLAPEIRGMVKATQPTTIHNAVLRAGILTDEVISCGTLSKGSEKRKENDEGAKSRGSWKDKKKAKLGAGFVATTPPRNEYVNYPKCTKCNTHHIEGGSCRVCFNCQRPRHFAKDCREPKRVVPVNTVRMNHNQRVCYECGSPDHLKSTCPKLGRAPGQAGNQLAIEGNHGNRNNGNAVRGRAYNVNVNVVTGTFSLNNHFASVLFDSGADFSFISTEFASMLNVKPRIVNPGYVIEIADGKRVEVNRVICDCKLELGNSLFTIDFIPLGYGSFDVIVGIDWLSRNKVVIVCHEKMVEIPLEGGEALRVHGERALGLDKTLMNANVGEPKMNEILVVREFSEVFPEDLSGLPPQRQVEFRIELVAGAAPVARSPYRLAPSKMQELSGQLQELQDKGFIRPSHSPWGAHVLFVKKKDGSFHLRSGYHQLRVHEEDIPKTAFRTRYGHFEFTVMPFGLTNAPAVFMDLMNRVCKPYLDKFVIVFIDDILIYSKSKEEHEVHLTLVIIEEGEVNGIHVDPGKIEAVKNWEAPTSPTGVRSFLGLAGYYRRFIANFSRIAKPLTLLTQKNKKYV</sequence>
<dbReference type="SUPFAM" id="SSF57756">
    <property type="entry name" value="Retrovirus zinc finger-like domains"/>
    <property type="match status" value="1"/>
</dbReference>
<dbReference type="Pfam" id="PF00098">
    <property type="entry name" value="zf-CCHC"/>
    <property type="match status" value="2"/>
</dbReference>
<dbReference type="CDD" id="cd00303">
    <property type="entry name" value="retropepsin_like"/>
    <property type="match status" value="1"/>
</dbReference>
<dbReference type="PANTHER" id="PTHR24559">
    <property type="entry name" value="TRANSPOSON TY3-I GAG-POL POLYPROTEIN"/>
    <property type="match status" value="1"/>
</dbReference>
<dbReference type="SUPFAM" id="SSF56672">
    <property type="entry name" value="DNA/RNA polymerases"/>
    <property type="match status" value="1"/>
</dbReference>
<dbReference type="Gene3D" id="3.10.10.10">
    <property type="entry name" value="HIV Type 1 Reverse Transcriptase, subunit A, domain 1"/>
    <property type="match status" value="2"/>
</dbReference>
<organism evidence="4 5">
    <name type="scientific">Tanacetum coccineum</name>
    <dbReference type="NCBI Taxonomy" id="301880"/>
    <lineage>
        <taxon>Eukaryota</taxon>
        <taxon>Viridiplantae</taxon>
        <taxon>Streptophyta</taxon>
        <taxon>Embryophyta</taxon>
        <taxon>Tracheophyta</taxon>
        <taxon>Spermatophyta</taxon>
        <taxon>Magnoliopsida</taxon>
        <taxon>eudicotyledons</taxon>
        <taxon>Gunneridae</taxon>
        <taxon>Pentapetalae</taxon>
        <taxon>asterids</taxon>
        <taxon>campanulids</taxon>
        <taxon>Asterales</taxon>
        <taxon>Asteraceae</taxon>
        <taxon>Asteroideae</taxon>
        <taxon>Anthemideae</taxon>
        <taxon>Anthemidinae</taxon>
        <taxon>Tanacetum</taxon>
    </lineage>
</organism>
<feature type="domain" description="CCHC-type" evidence="3">
    <location>
        <begin position="138"/>
        <end position="153"/>
    </location>
</feature>
<dbReference type="InterPro" id="IPR021109">
    <property type="entry name" value="Peptidase_aspartic_dom_sf"/>
</dbReference>
<dbReference type="Proteomes" id="UP001151760">
    <property type="component" value="Unassembled WGS sequence"/>
</dbReference>
<feature type="domain" description="CCHC-type" evidence="3">
    <location>
        <begin position="172"/>
        <end position="187"/>
    </location>
</feature>
<dbReference type="GO" id="GO:0003964">
    <property type="term" value="F:RNA-directed DNA polymerase activity"/>
    <property type="evidence" value="ECO:0007669"/>
    <property type="project" value="UniProtKB-KW"/>
</dbReference>
<dbReference type="EMBL" id="BQNB010016252">
    <property type="protein sequence ID" value="GJT49614.1"/>
    <property type="molecule type" value="Genomic_DNA"/>
</dbReference>
<accession>A0ABQ5EFB0</accession>
<evidence type="ECO:0000313" key="5">
    <source>
        <dbReference type="Proteomes" id="UP001151760"/>
    </source>
</evidence>
<feature type="region of interest" description="Disordered" evidence="2">
    <location>
        <begin position="75"/>
        <end position="96"/>
    </location>
</feature>
<gene>
    <name evidence="4" type="ORF">Tco_0975771</name>
</gene>
<dbReference type="InterPro" id="IPR001878">
    <property type="entry name" value="Znf_CCHC"/>
</dbReference>
<dbReference type="InterPro" id="IPR053134">
    <property type="entry name" value="RNA-dir_DNA_polymerase"/>
</dbReference>
<keyword evidence="5" id="KW-1185">Reference proteome</keyword>
<proteinExistence type="predicted"/>
<reference evidence="4" key="1">
    <citation type="journal article" date="2022" name="Int. J. Mol. Sci.">
        <title>Draft Genome of Tanacetum Coccineum: Genomic Comparison of Closely Related Tanacetum-Family Plants.</title>
        <authorList>
            <person name="Yamashiro T."/>
            <person name="Shiraishi A."/>
            <person name="Nakayama K."/>
            <person name="Satake H."/>
        </authorList>
    </citation>
    <scope>NUCLEOTIDE SEQUENCE</scope>
</reference>
<dbReference type="PROSITE" id="PS00141">
    <property type="entry name" value="ASP_PROTEASE"/>
    <property type="match status" value="1"/>
</dbReference>
<evidence type="ECO:0000313" key="4">
    <source>
        <dbReference type="EMBL" id="GJT49614.1"/>
    </source>
</evidence>
<dbReference type="InterPro" id="IPR001969">
    <property type="entry name" value="Aspartic_peptidase_AS"/>
</dbReference>
<keyword evidence="4" id="KW-0808">Transferase</keyword>
<keyword evidence="1" id="KW-0863">Zinc-finger</keyword>
<reference evidence="4" key="2">
    <citation type="submission" date="2022-01" db="EMBL/GenBank/DDBJ databases">
        <authorList>
            <person name="Yamashiro T."/>
            <person name="Shiraishi A."/>
            <person name="Satake H."/>
            <person name="Nakayama K."/>
        </authorList>
    </citation>
    <scope>NUCLEOTIDE SEQUENCE</scope>
</reference>
<keyword evidence="1" id="KW-0862">Zinc</keyword>
<dbReference type="Pfam" id="PF00078">
    <property type="entry name" value="RVT_1"/>
    <property type="match status" value="1"/>
</dbReference>
<dbReference type="Gene3D" id="4.10.60.10">
    <property type="entry name" value="Zinc finger, CCHC-type"/>
    <property type="match status" value="1"/>
</dbReference>
<keyword evidence="4" id="KW-0548">Nucleotidyltransferase</keyword>
<evidence type="ECO:0000256" key="1">
    <source>
        <dbReference type="PROSITE-ProRule" id="PRU00047"/>
    </source>
</evidence>
<dbReference type="Gene3D" id="2.40.70.10">
    <property type="entry name" value="Acid Proteases"/>
    <property type="match status" value="1"/>
</dbReference>
<dbReference type="CDD" id="cd01647">
    <property type="entry name" value="RT_LTR"/>
    <property type="match status" value="1"/>
</dbReference>
<evidence type="ECO:0000259" key="3">
    <source>
        <dbReference type="PROSITE" id="PS50158"/>
    </source>
</evidence>
<dbReference type="SUPFAM" id="SSF50630">
    <property type="entry name" value="Acid proteases"/>
    <property type="match status" value="1"/>
</dbReference>
<dbReference type="Pfam" id="PF08284">
    <property type="entry name" value="RVP_2"/>
    <property type="match status" value="1"/>
</dbReference>
<name>A0ABQ5EFB0_9ASTR</name>
<dbReference type="InterPro" id="IPR000477">
    <property type="entry name" value="RT_dom"/>
</dbReference>
<keyword evidence="4" id="KW-0695">RNA-directed DNA polymerase</keyword>
<feature type="compositionally biased region" description="Basic and acidic residues" evidence="2">
    <location>
        <begin position="77"/>
        <end position="95"/>
    </location>
</feature>
<dbReference type="InterPro" id="IPR043502">
    <property type="entry name" value="DNA/RNA_pol_sf"/>
</dbReference>
<dbReference type="Gene3D" id="3.30.70.270">
    <property type="match status" value="2"/>
</dbReference>
<dbReference type="InterPro" id="IPR043128">
    <property type="entry name" value="Rev_trsase/Diguanyl_cyclase"/>
</dbReference>
<dbReference type="PROSITE" id="PS50158">
    <property type="entry name" value="ZF_CCHC"/>
    <property type="match status" value="2"/>
</dbReference>
<dbReference type="InterPro" id="IPR036875">
    <property type="entry name" value="Znf_CCHC_sf"/>
</dbReference>
<evidence type="ECO:0000256" key="2">
    <source>
        <dbReference type="SAM" id="MobiDB-lite"/>
    </source>
</evidence>
<keyword evidence="1" id="KW-0479">Metal-binding</keyword>
<dbReference type="PANTHER" id="PTHR24559:SF444">
    <property type="entry name" value="REVERSE TRANSCRIPTASE DOMAIN-CONTAINING PROTEIN"/>
    <property type="match status" value="1"/>
</dbReference>
<comment type="caution">
    <text evidence="4">The sequence shown here is derived from an EMBL/GenBank/DDBJ whole genome shotgun (WGS) entry which is preliminary data.</text>
</comment>
<protein>
    <submittedName>
        <fullName evidence="4">Reverse transcriptase domain-containing protein</fullName>
    </submittedName>
</protein>